<proteinExistence type="predicted"/>
<dbReference type="SUPFAM" id="SSF51735">
    <property type="entry name" value="NAD(P)-binding Rossmann-fold domains"/>
    <property type="match status" value="1"/>
</dbReference>
<gene>
    <name evidence="2" type="ORF">FisN_13Lh142</name>
</gene>
<name>A0A1Z5JFX9_FISSO</name>
<dbReference type="PANTHER" id="PTHR15020:SF11">
    <property type="entry name" value="OS06G0360300 PROTEIN"/>
    <property type="match status" value="1"/>
</dbReference>
<dbReference type="PANTHER" id="PTHR15020">
    <property type="entry name" value="FLAVIN REDUCTASE-RELATED"/>
    <property type="match status" value="1"/>
</dbReference>
<dbReference type="OrthoDB" id="10254221at2759"/>
<evidence type="ECO:0000259" key="1">
    <source>
        <dbReference type="Pfam" id="PF13460"/>
    </source>
</evidence>
<dbReference type="InterPro" id="IPR036291">
    <property type="entry name" value="NAD(P)-bd_dom_sf"/>
</dbReference>
<evidence type="ECO:0000313" key="3">
    <source>
        <dbReference type="Proteomes" id="UP000198406"/>
    </source>
</evidence>
<feature type="domain" description="NAD(P)-binding" evidence="1">
    <location>
        <begin position="11"/>
        <end position="223"/>
    </location>
</feature>
<reference evidence="2 3" key="1">
    <citation type="journal article" date="2015" name="Plant Cell">
        <title>Oil accumulation by the oleaginous diatom Fistulifera solaris as revealed by the genome and transcriptome.</title>
        <authorList>
            <person name="Tanaka T."/>
            <person name="Maeda Y."/>
            <person name="Veluchamy A."/>
            <person name="Tanaka M."/>
            <person name="Abida H."/>
            <person name="Marechal E."/>
            <person name="Bowler C."/>
            <person name="Muto M."/>
            <person name="Sunaga Y."/>
            <person name="Tanaka M."/>
            <person name="Yoshino T."/>
            <person name="Taniguchi T."/>
            <person name="Fukuda Y."/>
            <person name="Nemoto M."/>
            <person name="Matsumoto M."/>
            <person name="Wong P.S."/>
            <person name="Aburatani S."/>
            <person name="Fujibuchi W."/>
        </authorList>
    </citation>
    <scope>NUCLEOTIDE SEQUENCE [LARGE SCALE GENOMIC DNA]</scope>
    <source>
        <strain evidence="2 3">JPCC DA0580</strain>
    </source>
</reference>
<dbReference type="InterPro" id="IPR016040">
    <property type="entry name" value="NAD(P)-bd_dom"/>
</dbReference>
<dbReference type="Pfam" id="PF13460">
    <property type="entry name" value="NAD_binding_10"/>
    <property type="match status" value="1"/>
</dbReference>
<sequence length="249" mass="27714">MKTNPTVLIVGATGATGKHLVQSLLTDGYPVSVIVRSKERLLSLIDTDKVEKDLLTVKEAPSFNDLSAAEYQELVDQADILVSCLGHTLNLSGIWGRADRRLVTDTVKRLTAAAKNKKFILMSSDGVVGPNDDLRPFTERAILSFFRYLFTPHVDNEEAAAYLQTQFPSTQDGIKWVIVRPTNLVEDATSDYQVHDKPVGSLFGDTKIARSLVAKFMKDLISDSKLWERYVFQMPVLQNAPTEEVPSKE</sequence>
<protein>
    <recommendedName>
        <fullName evidence="1">NAD(P)-binding domain-containing protein</fullName>
    </recommendedName>
</protein>
<keyword evidence="3" id="KW-1185">Reference proteome</keyword>
<organism evidence="2 3">
    <name type="scientific">Fistulifera solaris</name>
    <name type="common">Oleaginous diatom</name>
    <dbReference type="NCBI Taxonomy" id="1519565"/>
    <lineage>
        <taxon>Eukaryota</taxon>
        <taxon>Sar</taxon>
        <taxon>Stramenopiles</taxon>
        <taxon>Ochrophyta</taxon>
        <taxon>Bacillariophyta</taxon>
        <taxon>Bacillariophyceae</taxon>
        <taxon>Bacillariophycidae</taxon>
        <taxon>Naviculales</taxon>
        <taxon>Naviculaceae</taxon>
        <taxon>Fistulifera</taxon>
    </lineage>
</organism>
<dbReference type="EMBL" id="BDSP01000053">
    <property type="protein sequence ID" value="GAX12671.1"/>
    <property type="molecule type" value="Genomic_DNA"/>
</dbReference>
<evidence type="ECO:0000313" key="2">
    <source>
        <dbReference type="EMBL" id="GAX12671.1"/>
    </source>
</evidence>
<dbReference type="Gene3D" id="3.40.50.720">
    <property type="entry name" value="NAD(P)-binding Rossmann-like Domain"/>
    <property type="match status" value="1"/>
</dbReference>
<comment type="caution">
    <text evidence="2">The sequence shown here is derived from an EMBL/GenBank/DDBJ whole genome shotgun (WGS) entry which is preliminary data.</text>
</comment>
<accession>A0A1Z5JFX9</accession>
<dbReference type="Proteomes" id="UP000198406">
    <property type="component" value="Unassembled WGS sequence"/>
</dbReference>
<dbReference type="AlphaFoldDB" id="A0A1Z5JFX9"/>
<dbReference type="InParanoid" id="A0A1Z5JFX9"/>